<proteinExistence type="predicted"/>
<feature type="coiled-coil region" evidence="1">
    <location>
        <begin position="4"/>
        <end position="31"/>
    </location>
</feature>
<keyword evidence="1" id="KW-0175">Coiled coil</keyword>
<evidence type="ECO:0000313" key="2">
    <source>
        <dbReference type="EMBL" id="DAD75393.1"/>
    </source>
</evidence>
<evidence type="ECO:0000256" key="1">
    <source>
        <dbReference type="SAM" id="Coils"/>
    </source>
</evidence>
<accession>A0A8S5LZA2</accession>
<sequence>MKQLLNLQEQNQQIIEQNNKVIELLEKLNNK</sequence>
<name>A0A8S5LZA2_9CAUD</name>
<organism evidence="2">
    <name type="scientific">Caudovirales sp. ct7oE3</name>
    <dbReference type="NCBI Taxonomy" id="2826768"/>
    <lineage>
        <taxon>Viruses</taxon>
        <taxon>Duplodnaviria</taxon>
        <taxon>Heunggongvirae</taxon>
        <taxon>Uroviricota</taxon>
        <taxon>Caudoviricetes</taxon>
    </lineage>
</organism>
<dbReference type="EMBL" id="BK014781">
    <property type="protein sequence ID" value="DAD75393.1"/>
    <property type="molecule type" value="Genomic_DNA"/>
</dbReference>
<reference evidence="2" key="1">
    <citation type="journal article" date="2021" name="Proc. Natl. Acad. Sci. U.S.A.">
        <title>A Catalog of Tens of Thousands of Viruses from Human Metagenomes Reveals Hidden Associations with Chronic Diseases.</title>
        <authorList>
            <person name="Tisza M.J."/>
            <person name="Buck C.B."/>
        </authorList>
    </citation>
    <scope>NUCLEOTIDE SEQUENCE</scope>
    <source>
        <strain evidence="2">Ct7oE3</strain>
    </source>
</reference>
<protein>
    <submittedName>
        <fullName evidence="2">Uncharacterized protein</fullName>
    </submittedName>
</protein>